<reference evidence="1" key="1">
    <citation type="submission" date="2022-10" db="EMBL/GenBank/DDBJ databases">
        <title>Roseovarius pelagicus sp. nov., isolated from Arctic seawater.</title>
        <authorList>
            <person name="Hong Y.W."/>
            <person name="Hwang C.Y."/>
        </authorList>
    </citation>
    <scope>NUCLEOTIDE SEQUENCE</scope>
    <source>
        <strain evidence="1">HL-MP18</strain>
    </source>
</reference>
<organism evidence="1 2">
    <name type="scientific">Roseovarius pelagicus</name>
    <dbReference type="NCBI Taxonomy" id="2980108"/>
    <lineage>
        <taxon>Bacteria</taxon>
        <taxon>Pseudomonadati</taxon>
        <taxon>Pseudomonadota</taxon>
        <taxon>Alphaproteobacteria</taxon>
        <taxon>Rhodobacterales</taxon>
        <taxon>Roseobacteraceae</taxon>
        <taxon>Roseovarius</taxon>
    </lineage>
</organism>
<gene>
    <name evidence="1" type="ORF">N7U68_13695</name>
</gene>
<dbReference type="EMBL" id="CP106738">
    <property type="protein sequence ID" value="UXX82152.1"/>
    <property type="molecule type" value="Genomic_DNA"/>
</dbReference>
<accession>A0ABY6D7N5</accession>
<name>A0ABY6D7N5_9RHOB</name>
<keyword evidence="2" id="KW-1185">Reference proteome</keyword>
<sequence length="76" mass="8672">MPDDLETELRKVKSALAKARALRTIIKEAPEQLRRDAAIITYTRIIDDLIQRLHRLDEAGVFDRMLAQAILDDLSA</sequence>
<evidence type="ECO:0000313" key="1">
    <source>
        <dbReference type="EMBL" id="UXX82152.1"/>
    </source>
</evidence>
<evidence type="ECO:0000313" key="2">
    <source>
        <dbReference type="Proteomes" id="UP001064087"/>
    </source>
</evidence>
<protein>
    <submittedName>
        <fullName evidence="1">Uncharacterized protein</fullName>
    </submittedName>
</protein>
<dbReference type="RefSeq" id="WP_263047161.1">
    <property type="nucleotide sequence ID" value="NZ_CP106738.1"/>
</dbReference>
<proteinExistence type="predicted"/>
<dbReference type="Proteomes" id="UP001064087">
    <property type="component" value="Chromosome"/>
</dbReference>